<dbReference type="KEGG" id="fvr:FVEG_07171"/>
<dbReference type="Proteomes" id="UP000009096">
    <property type="component" value="Chromosome 8"/>
</dbReference>
<evidence type="ECO:0008006" key="4">
    <source>
        <dbReference type="Google" id="ProtNLM"/>
    </source>
</evidence>
<name>W7M7D6_GIBM7</name>
<dbReference type="eggNOG" id="ENOG502S47S">
    <property type="taxonomic scope" value="Eukaryota"/>
</dbReference>
<organism evidence="2 3">
    <name type="scientific">Gibberella moniliformis (strain M3125 / FGSC 7600)</name>
    <name type="common">Maize ear and stalk rot fungus</name>
    <name type="synonym">Fusarium verticillioides</name>
    <dbReference type="NCBI Taxonomy" id="334819"/>
    <lineage>
        <taxon>Eukaryota</taxon>
        <taxon>Fungi</taxon>
        <taxon>Dikarya</taxon>
        <taxon>Ascomycota</taxon>
        <taxon>Pezizomycotina</taxon>
        <taxon>Sordariomycetes</taxon>
        <taxon>Hypocreomycetidae</taxon>
        <taxon>Hypocreales</taxon>
        <taxon>Nectriaceae</taxon>
        <taxon>Fusarium</taxon>
        <taxon>Fusarium fujikuroi species complex</taxon>
    </lineage>
</organism>
<proteinExistence type="predicted"/>
<dbReference type="RefSeq" id="XP_018753077.1">
    <property type="nucleotide sequence ID" value="XM_018895756.1"/>
</dbReference>
<dbReference type="EMBL" id="DS022250">
    <property type="protein sequence ID" value="EWG46886.1"/>
    <property type="molecule type" value="Genomic_DNA"/>
</dbReference>
<dbReference type="EMBL" id="CM000585">
    <property type="protein sequence ID" value="EWG46886.1"/>
    <property type="molecule type" value="Genomic_DNA"/>
</dbReference>
<evidence type="ECO:0000313" key="2">
    <source>
        <dbReference type="EMBL" id="EWG46886.1"/>
    </source>
</evidence>
<accession>W7M7D6</accession>
<evidence type="ECO:0000256" key="1">
    <source>
        <dbReference type="SAM" id="SignalP"/>
    </source>
</evidence>
<keyword evidence="3" id="KW-1185">Reference proteome</keyword>
<feature type="chain" id="PRO_5004896156" description="IDI-2" evidence="1">
    <location>
        <begin position="18"/>
        <end position="203"/>
    </location>
</feature>
<dbReference type="VEuPathDB" id="FungiDB:FVEG_07171"/>
<keyword evidence="1" id="KW-0732">Signal</keyword>
<sequence>MILSLLITPSATPPVQAPPFSLLKHFQLQFRSLFTMKYNSAILVLAYPALISAGTSTISGAEAVCGDLGILQVTPGNLPDGVEPSDLRLCADHPLGRNRTLDPAKGASLAPLEEGDIPNTTPTGTSRLFQKRRCYYGAPYGCSDKYCWKSCGAKGSGQWCWTATAGGVGPWAKCKTWEDCGTNGLQYGCGKNCVLPGVCGCSC</sequence>
<gene>
    <name evidence="2" type="ORF">FVEG_07171</name>
</gene>
<feature type="signal peptide" evidence="1">
    <location>
        <begin position="1"/>
        <end position="17"/>
    </location>
</feature>
<evidence type="ECO:0000313" key="3">
    <source>
        <dbReference type="Proteomes" id="UP000009096"/>
    </source>
</evidence>
<dbReference type="GeneID" id="30065001"/>
<dbReference type="AlphaFoldDB" id="W7M7D6"/>
<dbReference type="OrthoDB" id="3660930at2759"/>
<protein>
    <recommendedName>
        <fullName evidence="4">IDI-2</fullName>
    </recommendedName>
</protein>
<reference evidence="2 3" key="1">
    <citation type="journal article" date="2010" name="Nature">
        <title>Comparative genomics reveals mobile pathogenicity chromosomes in Fusarium.</title>
        <authorList>
            <person name="Ma L.J."/>
            <person name="van der Does H.C."/>
            <person name="Borkovich K.A."/>
            <person name="Coleman J.J."/>
            <person name="Daboussi M.J."/>
            <person name="Di Pietro A."/>
            <person name="Dufresne M."/>
            <person name="Freitag M."/>
            <person name="Grabherr M."/>
            <person name="Henrissat B."/>
            <person name="Houterman P.M."/>
            <person name="Kang S."/>
            <person name="Shim W.B."/>
            <person name="Woloshuk C."/>
            <person name="Xie X."/>
            <person name="Xu J.R."/>
            <person name="Antoniw J."/>
            <person name="Baker S.E."/>
            <person name="Bluhm B.H."/>
            <person name="Breakspear A."/>
            <person name="Brown D.W."/>
            <person name="Butchko R.A."/>
            <person name="Chapman S."/>
            <person name="Coulson R."/>
            <person name="Coutinho P.M."/>
            <person name="Danchin E.G."/>
            <person name="Diener A."/>
            <person name="Gale L.R."/>
            <person name="Gardiner D.M."/>
            <person name="Goff S."/>
            <person name="Hammond-Kosack K.E."/>
            <person name="Hilburn K."/>
            <person name="Hua-Van A."/>
            <person name="Jonkers W."/>
            <person name="Kazan K."/>
            <person name="Kodira C.D."/>
            <person name="Koehrsen M."/>
            <person name="Kumar L."/>
            <person name="Lee Y.H."/>
            <person name="Li L."/>
            <person name="Manners J.M."/>
            <person name="Miranda-Saavedra D."/>
            <person name="Mukherjee M."/>
            <person name="Park G."/>
            <person name="Park J."/>
            <person name="Park S.Y."/>
            <person name="Proctor R.H."/>
            <person name="Regev A."/>
            <person name="Ruiz-Roldan M.C."/>
            <person name="Sain D."/>
            <person name="Sakthikumar S."/>
            <person name="Sykes S."/>
            <person name="Schwartz D.C."/>
            <person name="Turgeon B.G."/>
            <person name="Wapinski I."/>
            <person name="Yoder O."/>
            <person name="Young S."/>
            <person name="Zeng Q."/>
            <person name="Zhou S."/>
            <person name="Galagan J."/>
            <person name="Cuomo C.A."/>
            <person name="Kistler H.C."/>
            <person name="Rep M."/>
        </authorList>
    </citation>
    <scope>NUCLEOTIDE SEQUENCE [LARGE SCALE GENOMIC DNA]</scope>
    <source>
        <strain evidence="3">M3125 / FGSC 7600</strain>
    </source>
</reference>